<name>A0A072V9Q1_MEDTR</name>
<reference evidence="2 4" key="1">
    <citation type="journal article" date="2011" name="Nature">
        <title>The Medicago genome provides insight into the evolution of rhizobial symbioses.</title>
        <authorList>
            <person name="Young N.D."/>
            <person name="Debelle F."/>
            <person name="Oldroyd G.E."/>
            <person name="Geurts R."/>
            <person name="Cannon S.B."/>
            <person name="Udvardi M.K."/>
            <person name="Benedito V.A."/>
            <person name="Mayer K.F."/>
            <person name="Gouzy J."/>
            <person name="Schoof H."/>
            <person name="Van de Peer Y."/>
            <person name="Proost S."/>
            <person name="Cook D.R."/>
            <person name="Meyers B.C."/>
            <person name="Spannagl M."/>
            <person name="Cheung F."/>
            <person name="De Mita S."/>
            <person name="Krishnakumar V."/>
            <person name="Gundlach H."/>
            <person name="Zhou S."/>
            <person name="Mudge J."/>
            <person name="Bharti A.K."/>
            <person name="Murray J.D."/>
            <person name="Naoumkina M.A."/>
            <person name="Rosen B."/>
            <person name="Silverstein K.A."/>
            <person name="Tang H."/>
            <person name="Rombauts S."/>
            <person name="Zhao P.X."/>
            <person name="Zhou P."/>
            <person name="Barbe V."/>
            <person name="Bardou P."/>
            <person name="Bechner M."/>
            <person name="Bellec A."/>
            <person name="Berger A."/>
            <person name="Berges H."/>
            <person name="Bidwell S."/>
            <person name="Bisseling T."/>
            <person name="Choisne N."/>
            <person name="Couloux A."/>
            <person name="Denny R."/>
            <person name="Deshpande S."/>
            <person name="Dai X."/>
            <person name="Doyle J.J."/>
            <person name="Dudez A.M."/>
            <person name="Farmer A.D."/>
            <person name="Fouteau S."/>
            <person name="Franken C."/>
            <person name="Gibelin C."/>
            <person name="Gish J."/>
            <person name="Goldstein S."/>
            <person name="Gonzalez A.J."/>
            <person name="Green P.J."/>
            <person name="Hallab A."/>
            <person name="Hartog M."/>
            <person name="Hua A."/>
            <person name="Humphray S.J."/>
            <person name="Jeong D.H."/>
            <person name="Jing Y."/>
            <person name="Jocker A."/>
            <person name="Kenton S.M."/>
            <person name="Kim D.J."/>
            <person name="Klee K."/>
            <person name="Lai H."/>
            <person name="Lang C."/>
            <person name="Lin S."/>
            <person name="Macmil S.L."/>
            <person name="Magdelenat G."/>
            <person name="Matthews L."/>
            <person name="McCorrison J."/>
            <person name="Monaghan E.L."/>
            <person name="Mun J.H."/>
            <person name="Najar F.Z."/>
            <person name="Nicholson C."/>
            <person name="Noirot C."/>
            <person name="O'Bleness M."/>
            <person name="Paule C.R."/>
            <person name="Poulain J."/>
            <person name="Prion F."/>
            <person name="Qin B."/>
            <person name="Qu C."/>
            <person name="Retzel E.F."/>
            <person name="Riddle C."/>
            <person name="Sallet E."/>
            <person name="Samain S."/>
            <person name="Samson N."/>
            <person name="Sanders I."/>
            <person name="Saurat O."/>
            <person name="Scarpelli C."/>
            <person name="Schiex T."/>
            <person name="Segurens B."/>
            <person name="Severin A.J."/>
            <person name="Sherrier D.J."/>
            <person name="Shi R."/>
            <person name="Sims S."/>
            <person name="Singer S.R."/>
            <person name="Sinharoy S."/>
            <person name="Sterck L."/>
            <person name="Viollet A."/>
            <person name="Wang B.B."/>
            <person name="Wang K."/>
            <person name="Wang M."/>
            <person name="Wang X."/>
            <person name="Warfsmann J."/>
            <person name="Weissenbach J."/>
            <person name="White D.D."/>
            <person name="White J.D."/>
            <person name="Wiley G.B."/>
            <person name="Wincker P."/>
            <person name="Xing Y."/>
            <person name="Yang L."/>
            <person name="Yao Z."/>
            <person name="Ying F."/>
            <person name="Zhai J."/>
            <person name="Zhou L."/>
            <person name="Zuber A."/>
            <person name="Denarie J."/>
            <person name="Dixon R.A."/>
            <person name="May G.D."/>
            <person name="Schwartz D.C."/>
            <person name="Rogers J."/>
            <person name="Quetier F."/>
            <person name="Town C.D."/>
            <person name="Roe B.A."/>
        </authorList>
    </citation>
    <scope>NUCLEOTIDE SEQUENCE [LARGE SCALE GENOMIC DNA]</scope>
    <source>
        <strain evidence="2">A17</strain>
        <strain evidence="3 4">cv. Jemalong A17</strain>
    </source>
</reference>
<reference evidence="3" key="3">
    <citation type="submission" date="2015-04" db="UniProtKB">
        <authorList>
            <consortium name="EnsemblPlants"/>
        </authorList>
    </citation>
    <scope>IDENTIFICATION</scope>
    <source>
        <strain evidence="3">cv. Jemalong A17</strain>
    </source>
</reference>
<evidence type="ECO:0000313" key="4">
    <source>
        <dbReference type="Proteomes" id="UP000002051"/>
    </source>
</evidence>
<evidence type="ECO:0000256" key="1">
    <source>
        <dbReference type="SAM" id="MobiDB-lite"/>
    </source>
</evidence>
<dbReference type="AlphaFoldDB" id="A0A072V9Q1"/>
<gene>
    <name evidence="2" type="ordered locus">MTR_2g073150</name>
</gene>
<evidence type="ECO:0000313" key="2">
    <source>
        <dbReference type="EMBL" id="KEH38542.1"/>
    </source>
</evidence>
<protein>
    <submittedName>
        <fullName evidence="2 3">Uncharacterized protein</fullName>
    </submittedName>
</protein>
<dbReference type="EMBL" id="CM001218">
    <property type="protein sequence ID" value="KEH38542.1"/>
    <property type="molecule type" value="Genomic_DNA"/>
</dbReference>
<accession>A0A072V9Q1</accession>
<feature type="region of interest" description="Disordered" evidence="1">
    <location>
        <begin position="1"/>
        <end position="78"/>
    </location>
</feature>
<dbReference type="EnsemblPlants" id="KEH38542">
    <property type="protein sequence ID" value="KEH38542"/>
    <property type="gene ID" value="MTR_2g073150"/>
</dbReference>
<organism evidence="2 4">
    <name type="scientific">Medicago truncatula</name>
    <name type="common">Barrel medic</name>
    <name type="synonym">Medicago tribuloides</name>
    <dbReference type="NCBI Taxonomy" id="3880"/>
    <lineage>
        <taxon>Eukaryota</taxon>
        <taxon>Viridiplantae</taxon>
        <taxon>Streptophyta</taxon>
        <taxon>Embryophyta</taxon>
        <taxon>Tracheophyta</taxon>
        <taxon>Spermatophyta</taxon>
        <taxon>Magnoliopsida</taxon>
        <taxon>eudicotyledons</taxon>
        <taxon>Gunneridae</taxon>
        <taxon>Pentapetalae</taxon>
        <taxon>rosids</taxon>
        <taxon>fabids</taxon>
        <taxon>Fabales</taxon>
        <taxon>Fabaceae</taxon>
        <taxon>Papilionoideae</taxon>
        <taxon>50 kb inversion clade</taxon>
        <taxon>NPAAA clade</taxon>
        <taxon>Hologalegina</taxon>
        <taxon>IRL clade</taxon>
        <taxon>Trifolieae</taxon>
        <taxon>Medicago</taxon>
    </lineage>
</organism>
<proteinExistence type="predicted"/>
<keyword evidence="4" id="KW-1185">Reference proteome</keyword>
<dbReference type="Proteomes" id="UP000002051">
    <property type="component" value="Chromosome 2"/>
</dbReference>
<reference evidence="2 4" key="2">
    <citation type="journal article" date="2014" name="BMC Genomics">
        <title>An improved genome release (version Mt4.0) for the model legume Medicago truncatula.</title>
        <authorList>
            <person name="Tang H."/>
            <person name="Krishnakumar V."/>
            <person name="Bidwell S."/>
            <person name="Rosen B."/>
            <person name="Chan A."/>
            <person name="Zhou S."/>
            <person name="Gentzbittel L."/>
            <person name="Childs K.L."/>
            <person name="Yandell M."/>
            <person name="Gundlach H."/>
            <person name="Mayer K.F."/>
            <person name="Schwartz D.C."/>
            <person name="Town C.D."/>
        </authorList>
    </citation>
    <scope>GENOME REANNOTATION</scope>
    <source>
        <strain evidence="2">A17</strain>
        <strain evidence="3 4">cv. Jemalong A17</strain>
    </source>
</reference>
<dbReference type="HOGENOM" id="CLU_2743829_0_0_1"/>
<feature type="compositionally biased region" description="Basic and acidic residues" evidence="1">
    <location>
        <begin position="16"/>
        <end position="26"/>
    </location>
</feature>
<sequence length="78" mass="8267">MRVGSGPAPGMLLGKTESHRNERDPEAVQSRPLPVRCGSRTNQTEAGGHVTPPLGGHVTPEADEGGEWSGSWHASRQN</sequence>
<evidence type="ECO:0000313" key="3">
    <source>
        <dbReference type="EnsemblPlants" id="KEH38542"/>
    </source>
</evidence>